<protein>
    <submittedName>
        <fullName evidence="2">Uncharacterized protein</fullName>
    </submittedName>
</protein>
<comment type="caution">
    <text evidence="2">The sequence shown here is derived from an EMBL/GenBank/DDBJ whole genome shotgun (WGS) entry which is preliminary data.</text>
</comment>
<keyword evidence="3" id="KW-1185">Reference proteome</keyword>
<accession>A0A9W8IX36</accession>
<sequence length="138" mass="14662">MPLAVRFASNAKAGGGVLPRTAVHAPTVAYHFGGLSASQFSNEVPPPTLQSPALAPSSTIRPSHSSPPLKYSSIEELHAAVIKQQSSEPNFFPLSIGESFDNLHVQYLNIGLQGTLQALNARYNNLVALKDSIPQSSK</sequence>
<feature type="region of interest" description="Disordered" evidence="1">
    <location>
        <begin position="41"/>
        <end position="68"/>
    </location>
</feature>
<dbReference type="AlphaFoldDB" id="A0A9W8IX36"/>
<evidence type="ECO:0000256" key="1">
    <source>
        <dbReference type="SAM" id="MobiDB-lite"/>
    </source>
</evidence>
<proteinExistence type="predicted"/>
<reference evidence="2" key="1">
    <citation type="submission" date="2022-06" db="EMBL/GenBank/DDBJ databases">
        <title>Genome Sequence of Candolleomyces eurysporus.</title>
        <authorList>
            <person name="Buettner E."/>
        </authorList>
    </citation>
    <scope>NUCLEOTIDE SEQUENCE</scope>
    <source>
        <strain evidence="2">VTCC 930004</strain>
    </source>
</reference>
<organism evidence="2 3">
    <name type="scientific">Candolleomyces eurysporus</name>
    <dbReference type="NCBI Taxonomy" id="2828524"/>
    <lineage>
        <taxon>Eukaryota</taxon>
        <taxon>Fungi</taxon>
        <taxon>Dikarya</taxon>
        <taxon>Basidiomycota</taxon>
        <taxon>Agaricomycotina</taxon>
        <taxon>Agaricomycetes</taxon>
        <taxon>Agaricomycetidae</taxon>
        <taxon>Agaricales</taxon>
        <taxon>Agaricineae</taxon>
        <taxon>Psathyrellaceae</taxon>
        <taxon>Candolleomyces</taxon>
    </lineage>
</organism>
<dbReference type="EMBL" id="JANBPK010001345">
    <property type="protein sequence ID" value="KAJ2923404.1"/>
    <property type="molecule type" value="Genomic_DNA"/>
</dbReference>
<evidence type="ECO:0000313" key="2">
    <source>
        <dbReference type="EMBL" id="KAJ2923404.1"/>
    </source>
</evidence>
<feature type="compositionally biased region" description="Polar residues" evidence="1">
    <location>
        <begin position="56"/>
        <end position="66"/>
    </location>
</feature>
<dbReference type="Proteomes" id="UP001140091">
    <property type="component" value="Unassembled WGS sequence"/>
</dbReference>
<feature type="non-terminal residue" evidence="2">
    <location>
        <position position="1"/>
    </location>
</feature>
<gene>
    <name evidence="2" type="ORF">H1R20_g13688</name>
</gene>
<evidence type="ECO:0000313" key="3">
    <source>
        <dbReference type="Proteomes" id="UP001140091"/>
    </source>
</evidence>
<name>A0A9W8IX36_9AGAR</name>